<dbReference type="SUPFAM" id="SSF56091">
    <property type="entry name" value="DNA ligase/mRNA capping enzyme, catalytic domain"/>
    <property type="match status" value="1"/>
</dbReference>
<feature type="transmembrane region" description="Helical" evidence="1">
    <location>
        <begin position="20"/>
        <end position="40"/>
    </location>
</feature>
<keyword evidence="1" id="KW-0812">Transmembrane</keyword>
<protein>
    <submittedName>
        <fullName evidence="2">Uncharacterized protein</fullName>
    </submittedName>
</protein>
<dbReference type="EMBL" id="PP955094">
    <property type="protein sequence ID" value="XCH39300.1"/>
    <property type="molecule type" value="Genomic_DNA"/>
</dbReference>
<keyword evidence="1" id="KW-1133">Transmembrane helix</keyword>
<gene>
    <name evidence="2" type="ORF">FpNV_055</name>
</gene>
<proteinExistence type="predicted"/>
<name>A0AAU8GE54_9VIRU</name>
<reference evidence="2" key="1">
    <citation type="submission" date="2024-06" db="EMBL/GenBank/DDBJ databases">
        <title>North American crayfish harbour diverse members of the Nudiviridae.</title>
        <authorList>
            <person name="Stratton C."/>
            <person name="Bojko J."/>
        </authorList>
    </citation>
    <scope>NUCLEOTIDE SEQUENCE</scope>
    <source>
        <strain evidence="2">142H</strain>
    </source>
</reference>
<organism evidence="2">
    <name type="scientific">Faxonius propinquus nudivirus</name>
    <dbReference type="NCBI Taxonomy" id="3139431"/>
    <lineage>
        <taxon>Viruses</taxon>
        <taxon>Viruses incertae sedis</taxon>
        <taxon>Naldaviricetes</taxon>
        <taxon>Lefavirales</taxon>
        <taxon>Nudiviridae</taxon>
    </lineage>
</organism>
<keyword evidence="1" id="KW-0472">Membrane</keyword>
<sequence length="591" mass="71093">MKLLDIYNFVKAYKQISSEYLLLWLCNYSLFDQLCLILLISTQKINKINKVLLTINKKDHNNCNCLDIYNSLDEYFKFHVPSINCIQKCVLPSNTFKSTIELNTCTFQTYQKFKIYENDIILKYNKTILINPTFTNYTFDKIKISERAVTNIHSYIKYNKTRNYNYSLSISDIYFYRKHLIKILPFINIIELHIVYNLANIFNLRYFEKLLPEYWRTFNRNLYEKKILDPINTLLLIYKFHNIEKILLTNTNNISLFKLPNVVKHVSDINLNDANYILQPNYSGYRVNLYKSHRNIILANRHMVRIKLNIDFSKLLLDKNNTFSGEFIIIAFDNITKKWLSSEDLTFIDYWNKKNKYIIKLIILDLFMWNDINLLVISFEKRLQIIKQFLSTINHFGLILESPIKTFNDFQEEYIKIISYSFKHIYFNGVVFRNKYLNYQKILNAKLFEIQRYDIITKYNHNMYLVKPNKLEIVNRTHLPTCILKSNNCKYKINIICYKYNSIEKILNTCIFDTYKFIPYMRIENITLPTITAFMHNQIYVNNILYKWVVISIKFNTFKQNKIQDIIAINIKPDKSMFDCITYQQILSNFE</sequence>
<evidence type="ECO:0000256" key="1">
    <source>
        <dbReference type="SAM" id="Phobius"/>
    </source>
</evidence>
<accession>A0AAU8GE54</accession>
<evidence type="ECO:0000313" key="2">
    <source>
        <dbReference type="EMBL" id="XCH39300.1"/>
    </source>
</evidence>